<evidence type="ECO:0000313" key="6">
    <source>
        <dbReference type="EMBL" id="ABM61278.1"/>
    </source>
</evidence>
<keyword evidence="1" id="KW-0813">Transport</keyword>
<evidence type="ECO:0000256" key="3">
    <source>
        <dbReference type="ARBA" id="ARBA00022840"/>
    </source>
</evidence>
<dbReference type="InterPro" id="IPR050153">
    <property type="entry name" value="Metal_Ion_Import_ABC"/>
</dbReference>
<dbReference type="SMART" id="SM00382">
    <property type="entry name" value="AAA"/>
    <property type="match status" value="1"/>
</dbReference>
<dbReference type="PROSITE" id="PS50893">
    <property type="entry name" value="ABC_TRANSPORTER_2"/>
    <property type="match status" value="1"/>
</dbReference>
<dbReference type="SUPFAM" id="SSF52540">
    <property type="entry name" value="P-loop containing nucleoside triphosphate hydrolases"/>
    <property type="match status" value="1"/>
</dbReference>
<accession>A1WUB6</accession>
<dbReference type="KEGG" id="hha:Hhal_0491"/>
<dbReference type="HOGENOM" id="CLU_000604_1_22_6"/>
<dbReference type="EMBL" id="CP000544">
    <property type="protein sequence ID" value="ABM61278.1"/>
    <property type="molecule type" value="Genomic_DNA"/>
</dbReference>
<protein>
    <submittedName>
        <fullName evidence="6">ABC transporter related protein</fullName>
    </submittedName>
</protein>
<reference evidence="7" key="1">
    <citation type="submission" date="2006-12" db="EMBL/GenBank/DDBJ databases">
        <title>Complete sequence of Halorhodospira halophila SL1.</title>
        <authorList>
            <consortium name="US DOE Joint Genome Institute"/>
            <person name="Copeland A."/>
            <person name="Lucas S."/>
            <person name="Lapidus A."/>
            <person name="Barry K."/>
            <person name="Detter J.C."/>
            <person name="Glavina del Rio T."/>
            <person name="Hammon N."/>
            <person name="Israni S."/>
            <person name="Dalin E."/>
            <person name="Tice H."/>
            <person name="Pitluck S."/>
            <person name="Saunders E."/>
            <person name="Brettin T."/>
            <person name="Bruce D."/>
            <person name="Han C."/>
            <person name="Tapia R."/>
            <person name="Schmutz J."/>
            <person name="Larimer F."/>
            <person name="Land M."/>
            <person name="Hauser L."/>
            <person name="Kyrpides N."/>
            <person name="Mikhailova N."/>
            <person name="Hoff W."/>
            <person name="Richardson P."/>
        </authorList>
    </citation>
    <scope>NUCLEOTIDE SEQUENCE [LARGE SCALE GENOMIC DNA]</scope>
    <source>
        <strain evidence="7">DSM 244 / SL1</strain>
    </source>
</reference>
<gene>
    <name evidence="6" type="ordered locus">Hhal_0491</name>
</gene>
<sequence>MPLTIRRPRAGHPRPFRSPEPEGSTVAQPLLEVEQLQAGYAEPVVGPISLQVHPGEVIGLAGPNGSGKSTVLSVLTGRAQRFGGRVHTRSGAGIACQSQAPYQGGELPLRGDELLALMGADPGILPEPLQPLLRRRIDRLSGGQRQSLLVWSVLGHPGGLVLLDEPTNNLDARGRQLLIEGLTRLDARRGALVISHDADFIRQVCHRVVTLEPGGRLQQTEAAA</sequence>
<dbReference type="GO" id="GO:0016887">
    <property type="term" value="F:ATP hydrolysis activity"/>
    <property type="evidence" value="ECO:0007669"/>
    <property type="project" value="InterPro"/>
</dbReference>
<keyword evidence="3" id="KW-0067">ATP-binding</keyword>
<dbReference type="STRING" id="349124.Hhal_0491"/>
<dbReference type="Proteomes" id="UP000000647">
    <property type="component" value="Chromosome"/>
</dbReference>
<keyword evidence="7" id="KW-1185">Reference proteome</keyword>
<dbReference type="eggNOG" id="COG0488">
    <property type="taxonomic scope" value="Bacteria"/>
</dbReference>
<organism evidence="6 7">
    <name type="scientific">Halorhodospira halophila (strain DSM 244 / SL1)</name>
    <name type="common">Ectothiorhodospira halophila (strain DSM 244 / SL1)</name>
    <dbReference type="NCBI Taxonomy" id="349124"/>
    <lineage>
        <taxon>Bacteria</taxon>
        <taxon>Pseudomonadati</taxon>
        <taxon>Pseudomonadota</taxon>
        <taxon>Gammaproteobacteria</taxon>
        <taxon>Chromatiales</taxon>
        <taxon>Ectothiorhodospiraceae</taxon>
        <taxon>Halorhodospira</taxon>
    </lineage>
</organism>
<evidence type="ECO:0000259" key="5">
    <source>
        <dbReference type="PROSITE" id="PS50893"/>
    </source>
</evidence>
<dbReference type="GO" id="GO:0005524">
    <property type="term" value="F:ATP binding"/>
    <property type="evidence" value="ECO:0007669"/>
    <property type="project" value="UniProtKB-KW"/>
</dbReference>
<dbReference type="PANTHER" id="PTHR42734">
    <property type="entry name" value="METAL TRANSPORT SYSTEM ATP-BINDING PROTEIN TM_0124-RELATED"/>
    <property type="match status" value="1"/>
</dbReference>
<dbReference type="InterPro" id="IPR003439">
    <property type="entry name" value="ABC_transporter-like_ATP-bd"/>
</dbReference>
<dbReference type="AlphaFoldDB" id="A1WUB6"/>
<dbReference type="InterPro" id="IPR003593">
    <property type="entry name" value="AAA+_ATPase"/>
</dbReference>
<feature type="region of interest" description="Disordered" evidence="4">
    <location>
        <begin position="1"/>
        <end position="25"/>
    </location>
</feature>
<dbReference type="InterPro" id="IPR027417">
    <property type="entry name" value="P-loop_NTPase"/>
</dbReference>
<keyword evidence="2" id="KW-0547">Nucleotide-binding</keyword>
<reference evidence="6 7" key="2">
    <citation type="journal article" date="2013" name="Stand. Genomic Sci.">
        <title>Complete genome sequence of Halorhodospira halophila SL1.</title>
        <authorList>
            <person name="Challacombe J.F."/>
            <person name="Majid S."/>
            <person name="Deole R."/>
            <person name="Brettin T.S."/>
            <person name="Bruce D."/>
            <person name="Delano S.F."/>
            <person name="Detter J.C."/>
            <person name="Gleasner C.D."/>
            <person name="Han C.S."/>
            <person name="Misra M."/>
            <person name="Reitenga K.G."/>
            <person name="Mikhailova N."/>
            <person name="Woyke T."/>
            <person name="Pitluck S."/>
            <person name="Nolan M."/>
            <person name="Land M.L."/>
            <person name="Saunders E."/>
            <person name="Tapia R."/>
            <person name="Lapidus A."/>
            <person name="Ivanova N."/>
            <person name="Hoff W.D."/>
        </authorList>
    </citation>
    <scope>NUCLEOTIDE SEQUENCE [LARGE SCALE GENOMIC DNA]</scope>
    <source>
        <strain evidence="7">DSM 244 / SL1</strain>
    </source>
</reference>
<name>A1WUB6_HALHL</name>
<proteinExistence type="predicted"/>
<evidence type="ECO:0000256" key="2">
    <source>
        <dbReference type="ARBA" id="ARBA00022741"/>
    </source>
</evidence>
<feature type="domain" description="ABC transporter" evidence="5">
    <location>
        <begin position="30"/>
        <end position="224"/>
    </location>
</feature>
<evidence type="ECO:0000313" key="7">
    <source>
        <dbReference type="Proteomes" id="UP000000647"/>
    </source>
</evidence>
<dbReference type="Pfam" id="PF00005">
    <property type="entry name" value="ABC_tran"/>
    <property type="match status" value="1"/>
</dbReference>
<evidence type="ECO:0000256" key="4">
    <source>
        <dbReference type="SAM" id="MobiDB-lite"/>
    </source>
</evidence>
<dbReference type="Gene3D" id="3.40.50.300">
    <property type="entry name" value="P-loop containing nucleotide triphosphate hydrolases"/>
    <property type="match status" value="2"/>
</dbReference>
<evidence type="ECO:0000256" key="1">
    <source>
        <dbReference type="ARBA" id="ARBA00022448"/>
    </source>
</evidence>
<feature type="compositionally biased region" description="Basic residues" evidence="4">
    <location>
        <begin position="1"/>
        <end position="15"/>
    </location>
</feature>